<feature type="region of interest" description="Disordered" evidence="1">
    <location>
        <begin position="273"/>
        <end position="308"/>
    </location>
</feature>
<accession>A0ABM9LH27</accession>
<name>A0ABM9LH27_9MYCO</name>
<keyword evidence="3" id="KW-1185">Reference proteome</keyword>
<evidence type="ECO:0000256" key="1">
    <source>
        <dbReference type="SAM" id="MobiDB-lite"/>
    </source>
</evidence>
<evidence type="ECO:0000313" key="2">
    <source>
        <dbReference type="EMBL" id="CAJ1498932.1"/>
    </source>
</evidence>
<dbReference type="EMBL" id="OY726394">
    <property type="protein sequence ID" value="CAJ1498932.1"/>
    <property type="molecule type" value="Genomic_DNA"/>
</dbReference>
<feature type="region of interest" description="Disordered" evidence="1">
    <location>
        <begin position="1"/>
        <end position="42"/>
    </location>
</feature>
<dbReference type="Proteomes" id="UP001190336">
    <property type="component" value="Chromosome"/>
</dbReference>
<evidence type="ECO:0008006" key="4">
    <source>
        <dbReference type="Google" id="ProtNLM"/>
    </source>
</evidence>
<sequence>MTRRRGGAHRAVPDRRFAFAGPNRAQRRSGTGGAHRAAPQRRVAPLGAHRDAVQTRYATAGAAVAAATAVAVAPISPVGEWAPGLSATERAVQLAAEASIFNIPFNLMQDIFNIPYNEVKAIDIMAASFLFTGNWWTPSATNIWGEDPGDPGHFMAIVDMMLPFAPEASGVFQPEIDPDALANGTAGLGQQLALFAAAMLPVSASCDSIQCYPMSPVDPITGITGIDRMINFFLKFTNFPNDDNQLDLFKYWLKVPLQDLFNGYKFPGSPFETDNPTSHGIANPVDGIGDGGAVPGSPRGSIPGTDQDGPGYGFEGTHPLLDENGDPVLDEAGNPINLQPWAGLEFLFNPIKPFEVWFNSLMQPMDWSFNGDDPLVGFHFPDINDVFLTFKTFLGGLVIDFNPYVAGSPLCPGVCNMAPFSPPWGVTSLDLVKSIQSLGAPSPALQQWIDATEAALAAGWTGNAVGDANGATDEQSMAGIEALQTGTFTFDEETHRAIIDFLAELNPYLPALAVNSGLLTDPGFLGPWPQDEAGYYHPPGYDPDLPLADQTVGEYGGLNNLLLWDDFLGFLDPSGGLSDDLDALWAEIMSWFDFSAM</sequence>
<organism evidence="2 3">
    <name type="scientific">[Mycobacterium] kokjensenii</name>
    <dbReference type="NCBI Taxonomy" id="3064287"/>
    <lineage>
        <taxon>Bacteria</taxon>
        <taxon>Bacillati</taxon>
        <taxon>Actinomycetota</taxon>
        <taxon>Actinomycetes</taxon>
        <taxon>Mycobacteriales</taxon>
        <taxon>Mycobacteriaceae</taxon>
        <taxon>Mycolicibacter</taxon>
    </lineage>
</organism>
<proteinExistence type="predicted"/>
<protein>
    <recommendedName>
        <fullName evidence="4">PE-PPE domain-containing protein</fullName>
    </recommendedName>
</protein>
<reference evidence="2 3" key="1">
    <citation type="submission" date="2023-08" db="EMBL/GenBank/DDBJ databases">
        <authorList>
            <person name="Folkvardsen B D."/>
            <person name="Norman A."/>
        </authorList>
    </citation>
    <scope>NUCLEOTIDE SEQUENCE [LARGE SCALE GENOMIC DNA]</scope>
    <source>
        <strain evidence="2 3">Mu0083</strain>
    </source>
</reference>
<dbReference type="RefSeq" id="WP_308472879.1">
    <property type="nucleotide sequence ID" value="NZ_OY726394.1"/>
</dbReference>
<evidence type="ECO:0000313" key="3">
    <source>
        <dbReference type="Proteomes" id="UP001190336"/>
    </source>
</evidence>
<gene>
    <name evidence="2" type="ORF">MU0083_002052</name>
</gene>